<comment type="caution">
    <text evidence="2">The sequence shown here is derived from an EMBL/GenBank/DDBJ whole genome shotgun (WGS) entry which is preliminary data.</text>
</comment>
<dbReference type="InterPro" id="IPR018973">
    <property type="entry name" value="MZB"/>
</dbReference>
<feature type="domain" description="MrfA-like Zn-binding" evidence="1">
    <location>
        <begin position="489"/>
        <end position="586"/>
    </location>
</feature>
<dbReference type="Proteomes" id="UP000265354">
    <property type="component" value="Unassembled WGS sequence"/>
</dbReference>
<proteinExistence type="predicted"/>
<organism evidence="2 3">
    <name type="scientific">Streptomyces spongiicola</name>
    <dbReference type="NCBI Taxonomy" id="1690221"/>
    <lineage>
        <taxon>Bacteria</taxon>
        <taxon>Bacillati</taxon>
        <taxon>Actinomycetota</taxon>
        <taxon>Actinomycetes</taxon>
        <taxon>Kitasatosporales</taxon>
        <taxon>Streptomycetaceae</taxon>
        <taxon>Streptomyces</taxon>
    </lineage>
</organism>
<name>A0A388T4I7_9ACTN</name>
<gene>
    <name evidence="2" type="ORF">SSP531S_51440</name>
</gene>
<dbReference type="InterPro" id="IPR047721">
    <property type="entry name" value="DrmB"/>
</dbReference>
<dbReference type="Pfam" id="PF09369">
    <property type="entry name" value="MZB"/>
    <property type="match status" value="1"/>
</dbReference>
<evidence type="ECO:0000313" key="3">
    <source>
        <dbReference type="Proteomes" id="UP000265354"/>
    </source>
</evidence>
<dbReference type="EMBL" id="BGZL01000021">
    <property type="protein sequence ID" value="GBQ03669.1"/>
    <property type="molecule type" value="Genomic_DNA"/>
</dbReference>
<protein>
    <recommendedName>
        <fullName evidence="1">MrfA-like Zn-binding domain-containing protein</fullName>
    </recommendedName>
</protein>
<dbReference type="RefSeq" id="WP_116428794.1">
    <property type="nucleotide sequence ID" value="NZ_BGZL01000021.1"/>
</dbReference>
<reference evidence="2 3" key="1">
    <citation type="submission" date="2018-07" db="EMBL/GenBank/DDBJ databases">
        <title>Whole Genome Shotgun Sequence of Streptomyces spongiicola strain 531S.</title>
        <authorList>
            <person name="Dohra H."/>
            <person name="Kodani S."/>
        </authorList>
    </citation>
    <scope>NUCLEOTIDE SEQUENCE [LARGE SCALE GENOMIC DNA]</scope>
    <source>
        <strain evidence="2 3">531S</strain>
    </source>
</reference>
<dbReference type="NCBIfam" id="NF038324">
    <property type="entry name" value="DrmB_fam"/>
    <property type="match status" value="1"/>
</dbReference>
<evidence type="ECO:0000313" key="2">
    <source>
        <dbReference type="EMBL" id="GBQ03669.1"/>
    </source>
</evidence>
<evidence type="ECO:0000259" key="1">
    <source>
        <dbReference type="Pfam" id="PF09369"/>
    </source>
</evidence>
<dbReference type="AlphaFoldDB" id="A0A388T4I7"/>
<sequence>MTPVPPRTRRRGVPSAPVRAARRLGEVRRAQLITTYGVGAMIAVENESFLVRGIDSWDISEAPLVSEPRLSRQLGVSGFRLPPAPAQDRARDGVRAVRFPDMYSCPECKQLQPFRKFNSSAGKAECKSCQENLVPSRFVMACAHGHLEDFPYWKWVHRGNRKDSGTCGGRLTFRADGSTASLRAVLIGCSCGVEDVSMEGAFRRKAFRDLGIRCAGLRPWLKDAPIEKNCPEPPRTLQRGSSSVWFPVMHSALSIPPWSEGIAKLVAPYYEIFKEEDAASISAYVRMQKLLRHHPEYTADDVVAEVERRRAAEAAPVEGAGSTEAGVQARRHRQEIYEGEYRSLSTPHPEVADRDQEFVCEPPVTPVGALRRSYGLTQVMLVKRLREVRALQSFRRVEEPSPADAPLREAPISLTKPNWLPAFEVSGEGVFVRLDEKRLQSWEQAPGQITRANRIRENHEKLLSARIGGSGKPIPPSPATPRFLLLHALAHILINEWSLDGGYPSASLRERIYGDGGMAGVLIYTATSDSAGSLGGIVAQGEPDRLEASLRAALHRASWCSNDPLCIESEASGADSLNLAACHACLLLPETSCENNNILLDRATLIGTPDGRTPGFFG</sequence>
<accession>A0A388T4I7</accession>